<feature type="transmembrane region" description="Helical" evidence="1">
    <location>
        <begin position="91"/>
        <end position="109"/>
    </location>
</feature>
<dbReference type="AlphaFoldDB" id="A0A938XSC6"/>
<dbReference type="EMBL" id="JAFBDQ010000006">
    <property type="protein sequence ID" value="MBM7556600.1"/>
    <property type="molecule type" value="Genomic_DNA"/>
</dbReference>
<dbReference type="RefSeq" id="WP_204701379.1">
    <property type="nucleotide sequence ID" value="NZ_JAFBDQ010000006.1"/>
</dbReference>
<dbReference type="Proteomes" id="UP000774000">
    <property type="component" value="Unassembled WGS sequence"/>
</dbReference>
<protein>
    <submittedName>
        <fullName evidence="2">Uncharacterized protein</fullName>
    </submittedName>
</protein>
<sequence>MNYYWLIQALGYWSLTLFVVPKEYIKKLLLFSFVGGFIYTWVVQYMAVQIFELWEYKSDLLTWQEIPFFFVMSWFGVTLLYGYLLMKYSKYQLYILFLFVGWTTLANYIPQRSGIFIAKNWSPSTTLMFALFSHIFLLYLLKWINGVEEIGTKDDLLNLK</sequence>
<feature type="transmembrane region" description="Helical" evidence="1">
    <location>
        <begin position="6"/>
        <end position="21"/>
    </location>
</feature>
<feature type="transmembrane region" description="Helical" evidence="1">
    <location>
        <begin position="66"/>
        <end position="84"/>
    </location>
</feature>
<keyword evidence="1" id="KW-0812">Transmembrane</keyword>
<accession>A0A938XSC6</accession>
<feature type="transmembrane region" description="Helical" evidence="1">
    <location>
        <begin position="121"/>
        <end position="141"/>
    </location>
</feature>
<name>A0A938XSC6_9FIRM</name>
<feature type="transmembrane region" description="Helical" evidence="1">
    <location>
        <begin position="28"/>
        <end position="46"/>
    </location>
</feature>
<evidence type="ECO:0000313" key="3">
    <source>
        <dbReference type="Proteomes" id="UP000774000"/>
    </source>
</evidence>
<keyword evidence="3" id="KW-1185">Reference proteome</keyword>
<gene>
    <name evidence="2" type="ORF">JOC47_001451</name>
</gene>
<evidence type="ECO:0000313" key="2">
    <source>
        <dbReference type="EMBL" id="MBM7556600.1"/>
    </source>
</evidence>
<comment type="caution">
    <text evidence="2">The sequence shown here is derived from an EMBL/GenBank/DDBJ whole genome shotgun (WGS) entry which is preliminary data.</text>
</comment>
<keyword evidence="1" id="KW-1133">Transmembrane helix</keyword>
<evidence type="ECO:0000256" key="1">
    <source>
        <dbReference type="SAM" id="Phobius"/>
    </source>
</evidence>
<organism evidence="2 3">
    <name type="scientific">Halanaerobacter jeridensis</name>
    <dbReference type="NCBI Taxonomy" id="706427"/>
    <lineage>
        <taxon>Bacteria</taxon>
        <taxon>Bacillati</taxon>
        <taxon>Bacillota</taxon>
        <taxon>Clostridia</taxon>
        <taxon>Halanaerobiales</taxon>
        <taxon>Halobacteroidaceae</taxon>
        <taxon>Halanaerobacter</taxon>
    </lineage>
</organism>
<reference evidence="2" key="1">
    <citation type="submission" date="2021-01" db="EMBL/GenBank/DDBJ databases">
        <title>Genomic Encyclopedia of Type Strains, Phase IV (KMG-IV): sequencing the most valuable type-strain genomes for metagenomic binning, comparative biology and taxonomic classification.</title>
        <authorList>
            <person name="Goeker M."/>
        </authorList>
    </citation>
    <scope>NUCLEOTIDE SEQUENCE</scope>
    <source>
        <strain evidence="2">DSM 23230</strain>
    </source>
</reference>
<keyword evidence="1" id="KW-0472">Membrane</keyword>
<proteinExistence type="predicted"/>